<evidence type="ECO:0000313" key="3">
    <source>
        <dbReference type="Proteomes" id="UP000652219"/>
    </source>
</evidence>
<keyword evidence="3" id="KW-1185">Reference proteome</keyword>
<keyword evidence="1" id="KW-0812">Transmembrane</keyword>
<reference evidence="2 3" key="1">
    <citation type="journal article" date="2020" name="Phytopathology">
        <title>Genome Sequence Resources of Colletotrichum truncatum, C. plurivorum, C. musicola, and C. sojae: Four Species Pathogenic to Soybean (Glycine max).</title>
        <authorList>
            <person name="Rogerio F."/>
            <person name="Boufleur T.R."/>
            <person name="Ciampi-Guillardi M."/>
            <person name="Sukno S.A."/>
            <person name="Thon M.R."/>
            <person name="Massola Junior N.S."/>
            <person name="Baroncelli R."/>
        </authorList>
    </citation>
    <scope>NUCLEOTIDE SEQUENCE [LARGE SCALE GENOMIC DNA]</scope>
    <source>
        <strain evidence="2 3">LFN0009</strain>
    </source>
</reference>
<gene>
    <name evidence="2" type="ORF">CSOJ01_11884</name>
</gene>
<dbReference type="Proteomes" id="UP000652219">
    <property type="component" value="Unassembled WGS sequence"/>
</dbReference>
<comment type="caution">
    <text evidence="2">The sequence shown here is derived from an EMBL/GenBank/DDBJ whole genome shotgun (WGS) entry which is preliminary data.</text>
</comment>
<dbReference type="AlphaFoldDB" id="A0A8H6IW62"/>
<evidence type="ECO:0000256" key="1">
    <source>
        <dbReference type="SAM" id="Phobius"/>
    </source>
</evidence>
<organism evidence="2 3">
    <name type="scientific">Colletotrichum sojae</name>
    <dbReference type="NCBI Taxonomy" id="2175907"/>
    <lineage>
        <taxon>Eukaryota</taxon>
        <taxon>Fungi</taxon>
        <taxon>Dikarya</taxon>
        <taxon>Ascomycota</taxon>
        <taxon>Pezizomycotina</taxon>
        <taxon>Sordariomycetes</taxon>
        <taxon>Hypocreomycetidae</taxon>
        <taxon>Glomerellales</taxon>
        <taxon>Glomerellaceae</taxon>
        <taxon>Colletotrichum</taxon>
        <taxon>Colletotrichum orchidearum species complex</taxon>
    </lineage>
</organism>
<protein>
    <submittedName>
        <fullName evidence="2">Uncharacterized protein</fullName>
    </submittedName>
</protein>
<name>A0A8H6IW62_9PEZI</name>
<feature type="transmembrane region" description="Helical" evidence="1">
    <location>
        <begin position="16"/>
        <end position="38"/>
    </location>
</feature>
<dbReference type="EMBL" id="WIGN01000289">
    <property type="protein sequence ID" value="KAF6801234.1"/>
    <property type="molecule type" value="Genomic_DNA"/>
</dbReference>
<proteinExistence type="predicted"/>
<sequence length="95" mass="10736">MSCDCYHSELEPNPDIGGLGVLVGFLGIAWLSVLIVVFRYIFAFNPHVDPLCDPNSSQKSTWRPNPVDVRMTVIFEKLRARLGNHRRWEAPVAKA</sequence>
<keyword evidence="1" id="KW-1133">Transmembrane helix</keyword>
<keyword evidence="1" id="KW-0472">Membrane</keyword>
<accession>A0A8H6IW62</accession>
<evidence type="ECO:0000313" key="2">
    <source>
        <dbReference type="EMBL" id="KAF6801234.1"/>
    </source>
</evidence>